<dbReference type="Gene3D" id="2.40.50.90">
    <property type="match status" value="1"/>
</dbReference>
<name>A0A1I4CM55_9HYPH</name>
<dbReference type="InterPro" id="IPR035437">
    <property type="entry name" value="SNase_OB-fold_sf"/>
</dbReference>
<evidence type="ECO:0000256" key="1">
    <source>
        <dbReference type="SAM" id="MobiDB-lite"/>
    </source>
</evidence>
<sequence length="257" mass="26885">MRPAVALGAMASIALLCVGIVASGRNLVDSEATSITVDEIDPAMLELPEPDDTAAEGEPDTAVQPPEPESEPAPETTARYQRVEPRAPLSDLGQAKQPDIKRPADWDGTSLHRPISNAAGTFEAMGYSVTIAGTEPVDADETCNFKGDSWPCGARARTAFRSFLRGRAVICAMPEGAEPGAITAECRIGTDNMGEWLVENGWARAAAGGPYAELGEKAQSAAKGVYGPPPVRIETAPLPDGAQLPVLEADPAEVPLQ</sequence>
<organism evidence="2 3">
    <name type="scientific">Neomesorhizobium albiziae</name>
    <dbReference type="NCBI Taxonomy" id="335020"/>
    <lineage>
        <taxon>Bacteria</taxon>
        <taxon>Pseudomonadati</taxon>
        <taxon>Pseudomonadota</taxon>
        <taxon>Alphaproteobacteria</taxon>
        <taxon>Hyphomicrobiales</taxon>
        <taxon>Phyllobacteriaceae</taxon>
        <taxon>Neomesorhizobium</taxon>
    </lineage>
</organism>
<gene>
    <name evidence="2" type="ORF">SAMN04488498_113134</name>
</gene>
<protein>
    <recommendedName>
        <fullName evidence="4">Endonuclease YncB, thermonuclease family</fullName>
    </recommendedName>
</protein>
<evidence type="ECO:0008006" key="4">
    <source>
        <dbReference type="Google" id="ProtNLM"/>
    </source>
</evidence>
<feature type="compositionally biased region" description="Acidic residues" evidence="1">
    <location>
        <begin position="48"/>
        <end position="59"/>
    </location>
</feature>
<dbReference type="AlphaFoldDB" id="A0A1I4CM55"/>
<evidence type="ECO:0000313" key="3">
    <source>
        <dbReference type="Proteomes" id="UP000323300"/>
    </source>
</evidence>
<feature type="region of interest" description="Disordered" evidence="1">
    <location>
        <begin position="47"/>
        <end position="112"/>
    </location>
</feature>
<dbReference type="RefSeq" id="WP_149762064.1">
    <property type="nucleotide sequence ID" value="NZ_BSPE01000003.1"/>
</dbReference>
<dbReference type="OrthoDB" id="9810674at2"/>
<reference evidence="2 3" key="1">
    <citation type="submission" date="2016-10" db="EMBL/GenBank/DDBJ databases">
        <authorList>
            <person name="Varghese N."/>
            <person name="Submissions S."/>
        </authorList>
    </citation>
    <scope>NUCLEOTIDE SEQUENCE [LARGE SCALE GENOMIC DNA]</scope>
    <source>
        <strain evidence="2 3">DSM 21822</strain>
    </source>
</reference>
<evidence type="ECO:0000313" key="2">
    <source>
        <dbReference type="EMBL" id="SFK81740.1"/>
    </source>
</evidence>
<dbReference type="EMBL" id="FOSL01000013">
    <property type="protein sequence ID" value="SFK81740.1"/>
    <property type="molecule type" value="Genomic_DNA"/>
</dbReference>
<dbReference type="Proteomes" id="UP000323300">
    <property type="component" value="Unassembled WGS sequence"/>
</dbReference>
<proteinExistence type="predicted"/>
<accession>A0A1I4CM55</accession>
<keyword evidence="3" id="KW-1185">Reference proteome</keyword>
<dbReference type="SUPFAM" id="SSF50199">
    <property type="entry name" value="Staphylococcal nuclease"/>
    <property type="match status" value="1"/>
</dbReference>